<organism evidence="1 2">
    <name type="scientific">Streptacidiphilus monticola</name>
    <dbReference type="NCBI Taxonomy" id="2161674"/>
    <lineage>
        <taxon>Bacteria</taxon>
        <taxon>Bacillati</taxon>
        <taxon>Actinomycetota</taxon>
        <taxon>Actinomycetes</taxon>
        <taxon>Kitasatosporales</taxon>
        <taxon>Streptomycetaceae</taxon>
        <taxon>Streptacidiphilus</taxon>
    </lineage>
</organism>
<name>A0ABW1GC90_9ACTN</name>
<dbReference type="Proteomes" id="UP001596174">
    <property type="component" value="Unassembled WGS sequence"/>
</dbReference>
<protein>
    <submittedName>
        <fullName evidence="1">Uncharacterized protein</fullName>
    </submittedName>
</protein>
<gene>
    <name evidence="1" type="ORF">ACFP3V_31935</name>
</gene>
<accession>A0ABW1GC90</accession>
<keyword evidence="2" id="KW-1185">Reference proteome</keyword>
<sequence>MTTATPLESAERIHADHTTVKHLGHWTEATAFDVRARRAGVVLDLRSPLIRWDEPVTVDLRLTGATVTLLLPEDVAVDQWGLAWSGRGRVKDAQGADTSTGRRLRLAGTARHGEVRVLRGGSAQLAAMCSRAYLDDLRRAHREGGFPTVDDPARERKN</sequence>
<reference evidence="2" key="1">
    <citation type="journal article" date="2019" name="Int. J. Syst. Evol. Microbiol.">
        <title>The Global Catalogue of Microorganisms (GCM) 10K type strain sequencing project: providing services to taxonomists for standard genome sequencing and annotation.</title>
        <authorList>
            <consortium name="The Broad Institute Genomics Platform"/>
            <consortium name="The Broad Institute Genome Sequencing Center for Infectious Disease"/>
            <person name="Wu L."/>
            <person name="Ma J."/>
        </authorList>
    </citation>
    <scope>NUCLEOTIDE SEQUENCE [LARGE SCALE GENOMIC DNA]</scope>
    <source>
        <strain evidence="2">JCM 4816</strain>
    </source>
</reference>
<comment type="caution">
    <text evidence="1">The sequence shown here is derived from an EMBL/GenBank/DDBJ whole genome shotgun (WGS) entry which is preliminary data.</text>
</comment>
<dbReference type="RefSeq" id="WP_380591387.1">
    <property type="nucleotide sequence ID" value="NZ_JBHSQJ010000252.1"/>
</dbReference>
<evidence type="ECO:0000313" key="1">
    <source>
        <dbReference type="EMBL" id="MFC5911803.1"/>
    </source>
</evidence>
<evidence type="ECO:0000313" key="2">
    <source>
        <dbReference type="Proteomes" id="UP001596174"/>
    </source>
</evidence>
<dbReference type="EMBL" id="JBHSQJ010000252">
    <property type="protein sequence ID" value="MFC5911803.1"/>
    <property type="molecule type" value="Genomic_DNA"/>
</dbReference>
<proteinExistence type="predicted"/>